<evidence type="ECO:0000256" key="5">
    <source>
        <dbReference type="ARBA" id="ARBA00022989"/>
    </source>
</evidence>
<dbReference type="PANTHER" id="PTHR32261:SF4">
    <property type="entry name" value="CALCIUM HOMEOSTASIS MODULATOR PROTEIN 6"/>
    <property type="match status" value="1"/>
</dbReference>
<evidence type="ECO:0000256" key="6">
    <source>
        <dbReference type="ARBA" id="ARBA00023065"/>
    </source>
</evidence>
<dbReference type="GO" id="GO:0005886">
    <property type="term" value="C:plasma membrane"/>
    <property type="evidence" value="ECO:0007669"/>
    <property type="project" value="TreeGrafter"/>
</dbReference>
<keyword evidence="3" id="KW-0813">Transport</keyword>
<keyword evidence="6" id="KW-0406">Ion transport</keyword>
<organism evidence="10 11">
    <name type="scientific">Acrocephalus arundinaceus</name>
    <name type="common">Great reed-warbler</name>
    <dbReference type="NCBI Taxonomy" id="39621"/>
    <lineage>
        <taxon>Eukaryota</taxon>
        <taxon>Metazoa</taxon>
        <taxon>Chordata</taxon>
        <taxon>Craniata</taxon>
        <taxon>Vertebrata</taxon>
        <taxon>Euteleostomi</taxon>
        <taxon>Archelosauria</taxon>
        <taxon>Archosauria</taxon>
        <taxon>Dinosauria</taxon>
        <taxon>Saurischia</taxon>
        <taxon>Theropoda</taxon>
        <taxon>Coelurosauria</taxon>
        <taxon>Aves</taxon>
        <taxon>Neognathae</taxon>
        <taxon>Neoaves</taxon>
        <taxon>Telluraves</taxon>
        <taxon>Australaves</taxon>
        <taxon>Passeriformes</taxon>
        <taxon>Sylvioidea</taxon>
        <taxon>Sylviidae</taxon>
        <taxon>Acrocephalinae</taxon>
        <taxon>Acrocephalus</taxon>
    </lineage>
</organism>
<dbReference type="EMBL" id="VZST01000081">
    <property type="protein sequence ID" value="NWZ62149.1"/>
    <property type="molecule type" value="Genomic_DNA"/>
</dbReference>
<evidence type="ECO:0000313" key="10">
    <source>
        <dbReference type="EMBL" id="NWZ62149.1"/>
    </source>
</evidence>
<keyword evidence="7 9" id="KW-0472">Membrane</keyword>
<keyword evidence="8" id="KW-0407">Ion channel</keyword>
<evidence type="ECO:0000256" key="1">
    <source>
        <dbReference type="ARBA" id="ARBA00004141"/>
    </source>
</evidence>
<feature type="non-terminal residue" evidence="10">
    <location>
        <position position="316"/>
    </location>
</feature>
<evidence type="ECO:0000313" key="11">
    <source>
        <dbReference type="Proteomes" id="UP000549775"/>
    </source>
</evidence>
<evidence type="ECO:0000256" key="7">
    <source>
        <dbReference type="ARBA" id="ARBA00023136"/>
    </source>
</evidence>
<feature type="transmembrane region" description="Helical" evidence="9">
    <location>
        <begin position="7"/>
        <end position="28"/>
    </location>
</feature>
<evidence type="ECO:0000256" key="8">
    <source>
        <dbReference type="ARBA" id="ARBA00023303"/>
    </source>
</evidence>
<evidence type="ECO:0000256" key="4">
    <source>
        <dbReference type="ARBA" id="ARBA00022692"/>
    </source>
</evidence>
<dbReference type="Proteomes" id="UP000549775">
    <property type="component" value="Unassembled WGS sequence"/>
</dbReference>
<keyword evidence="11" id="KW-1185">Reference proteome</keyword>
<dbReference type="InterPro" id="IPR029569">
    <property type="entry name" value="CALHM"/>
</dbReference>
<evidence type="ECO:0000256" key="2">
    <source>
        <dbReference type="ARBA" id="ARBA00008497"/>
    </source>
</evidence>
<dbReference type="Pfam" id="PF14798">
    <property type="entry name" value="Ca_hom_mod"/>
    <property type="match status" value="1"/>
</dbReference>
<proteinExistence type="inferred from homology"/>
<dbReference type="OrthoDB" id="5962981at2759"/>
<comment type="caution">
    <text evidence="10">The sequence shown here is derived from an EMBL/GenBank/DDBJ whole genome shotgun (WGS) entry which is preliminary data.</text>
</comment>
<comment type="similarity">
    <text evidence="2">Belongs to the CALHM family.</text>
</comment>
<gene>
    <name evidence="10" type="primary">Calhm6_0</name>
    <name evidence="10" type="ORF">ACRARU_R00271</name>
</gene>
<dbReference type="GO" id="GO:0005261">
    <property type="term" value="F:monoatomic cation channel activity"/>
    <property type="evidence" value="ECO:0007669"/>
    <property type="project" value="TreeGrafter"/>
</dbReference>
<feature type="transmembrane region" description="Helical" evidence="9">
    <location>
        <begin position="48"/>
        <end position="69"/>
    </location>
</feature>
<evidence type="ECO:0000256" key="3">
    <source>
        <dbReference type="ARBA" id="ARBA00022448"/>
    </source>
</evidence>
<evidence type="ECO:0000256" key="9">
    <source>
        <dbReference type="SAM" id="Phobius"/>
    </source>
</evidence>
<protein>
    <submittedName>
        <fullName evidence="10">CAHM6 protein</fullName>
    </submittedName>
</protein>
<dbReference type="PROSITE" id="PS51257">
    <property type="entry name" value="PROKAR_LIPOPROTEIN"/>
    <property type="match status" value="1"/>
</dbReference>
<feature type="transmembrane region" description="Helical" evidence="9">
    <location>
        <begin position="179"/>
        <end position="196"/>
    </location>
</feature>
<dbReference type="AlphaFoldDB" id="A0A7K7P3D4"/>
<name>A0A7K7P3D4_ACRAR</name>
<feature type="non-terminal residue" evidence="10">
    <location>
        <position position="1"/>
    </location>
</feature>
<accession>A0A7K7P3D4</accession>
<keyword evidence="5 9" id="KW-1133">Transmembrane helix</keyword>
<sequence>MDRLHKVVKFFIHHQTILSCSVVSLMTIASEQIFSSVVFKCPCNSWNMVYGCAFLLVPAFILLVLGIMVNARIWRLCTGKCSSEKDDQCCPRGFCACCCQVVLPMTAKALVAPLTWIVVALFGANFYECAASGDIRIQRSFCKDNGTICRNLLLKVPCDEKLSAKISSEWLGLHAQSQLIGWFLIACIMTVALISTCVRHCCSPVSYLQLRFWKIYSKKEQELFENKAKEHANKLAERNTNCFFEPTDPAAFHTPSNKDWQKISALYTFNSQEQYYIMIHKFVNTNRGNSAKFKEEGQNVAVLEFVDEDQSSVSEL</sequence>
<reference evidence="10 11" key="1">
    <citation type="submission" date="2019-09" db="EMBL/GenBank/DDBJ databases">
        <title>Bird 10,000 Genomes (B10K) Project - Family phase.</title>
        <authorList>
            <person name="Zhang G."/>
        </authorList>
    </citation>
    <scope>NUCLEOTIDE SEQUENCE [LARGE SCALE GENOMIC DNA]</scope>
    <source>
        <strain evidence="10">OUT-0054</strain>
        <tissue evidence="10">Blood</tissue>
    </source>
</reference>
<dbReference type="PANTHER" id="PTHR32261">
    <property type="entry name" value="CALCIUM HOMEOSTASIS MODULATOR PROTEIN"/>
    <property type="match status" value="1"/>
</dbReference>
<keyword evidence="4 9" id="KW-0812">Transmembrane</keyword>
<dbReference type="GO" id="GO:1904669">
    <property type="term" value="P:ATP export"/>
    <property type="evidence" value="ECO:0007669"/>
    <property type="project" value="UniProtKB-ARBA"/>
</dbReference>
<comment type="subcellular location">
    <subcellularLocation>
        <location evidence="1">Membrane</location>
        <topology evidence="1">Multi-pass membrane protein</topology>
    </subcellularLocation>
</comment>